<proteinExistence type="predicted"/>
<name>A0A0P9DC51_9CHLR</name>
<sequence>MNTRQIALAAAFLAIVFIAHAAGRILQIGGAQLAPSIAIYVLMAMLLAPSMSWGALTGIALATGLLT</sequence>
<organism evidence="1 2">
    <name type="scientific">Kouleothrix aurantiaca</name>
    <dbReference type="NCBI Taxonomy" id="186479"/>
    <lineage>
        <taxon>Bacteria</taxon>
        <taxon>Bacillati</taxon>
        <taxon>Chloroflexota</taxon>
        <taxon>Chloroflexia</taxon>
        <taxon>Chloroflexales</taxon>
        <taxon>Roseiflexineae</taxon>
        <taxon>Roseiflexaceae</taxon>
        <taxon>Kouleothrix</taxon>
    </lineage>
</organism>
<evidence type="ECO:0008006" key="3">
    <source>
        <dbReference type="Google" id="ProtNLM"/>
    </source>
</evidence>
<dbReference type="Proteomes" id="UP000050509">
    <property type="component" value="Unassembled WGS sequence"/>
</dbReference>
<evidence type="ECO:0000313" key="1">
    <source>
        <dbReference type="EMBL" id="KPV47435.1"/>
    </source>
</evidence>
<evidence type="ECO:0000313" key="2">
    <source>
        <dbReference type="Proteomes" id="UP000050509"/>
    </source>
</evidence>
<gene>
    <name evidence="1" type="ORF">SE17_42395</name>
</gene>
<accession>A0A0P9DC51</accession>
<comment type="caution">
    <text evidence="1">The sequence shown here is derived from an EMBL/GenBank/DDBJ whole genome shotgun (WGS) entry which is preliminary data.</text>
</comment>
<feature type="non-terminal residue" evidence="1">
    <location>
        <position position="67"/>
    </location>
</feature>
<dbReference type="AlphaFoldDB" id="A0A0P9DC51"/>
<keyword evidence="2" id="KW-1185">Reference proteome</keyword>
<reference evidence="1 2" key="1">
    <citation type="submission" date="2015-09" db="EMBL/GenBank/DDBJ databases">
        <title>Draft genome sequence of Kouleothrix aurantiaca JCM 19913.</title>
        <authorList>
            <person name="Hemp J."/>
        </authorList>
    </citation>
    <scope>NUCLEOTIDE SEQUENCE [LARGE SCALE GENOMIC DNA]</scope>
    <source>
        <strain evidence="1 2">COM-B</strain>
    </source>
</reference>
<dbReference type="EMBL" id="LJCR01003390">
    <property type="protein sequence ID" value="KPV47435.1"/>
    <property type="molecule type" value="Genomic_DNA"/>
</dbReference>
<protein>
    <recommendedName>
        <fullName evidence="3">Rod shape-determining protein MreD</fullName>
    </recommendedName>
</protein>